<dbReference type="PROSITE" id="PS50931">
    <property type="entry name" value="HTH_LYSR"/>
    <property type="match status" value="1"/>
</dbReference>
<dbReference type="NCBIfam" id="NF009888">
    <property type="entry name" value="PRK13348.1"/>
    <property type="match status" value="1"/>
</dbReference>
<dbReference type="NCBIfam" id="NF002964">
    <property type="entry name" value="PRK03635.1"/>
    <property type="match status" value="1"/>
</dbReference>
<dbReference type="Pfam" id="PF00126">
    <property type="entry name" value="HTH_1"/>
    <property type="match status" value="1"/>
</dbReference>
<evidence type="ECO:0000256" key="2">
    <source>
        <dbReference type="ARBA" id="ARBA00023015"/>
    </source>
</evidence>
<keyword evidence="2" id="KW-0805">Transcription regulation</keyword>
<dbReference type="InterPro" id="IPR005119">
    <property type="entry name" value="LysR_subst-bd"/>
</dbReference>
<evidence type="ECO:0000256" key="1">
    <source>
        <dbReference type="ARBA" id="ARBA00009437"/>
    </source>
</evidence>
<evidence type="ECO:0000259" key="5">
    <source>
        <dbReference type="PROSITE" id="PS50931"/>
    </source>
</evidence>
<dbReference type="InterPro" id="IPR036388">
    <property type="entry name" value="WH-like_DNA-bd_sf"/>
</dbReference>
<dbReference type="Gene3D" id="1.10.10.10">
    <property type="entry name" value="Winged helix-like DNA-binding domain superfamily/Winged helix DNA-binding domain"/>
    <property type="match status" value="1"/>
</dbReference>
<dbReference type="EMBL" id="RRZK01000011">
    <property type="protein sequence ID" value="TDB64302.1"/>
    <property type="molecule type" value="Genomic_DNA"/>
</dbReference>
<dbReference type="RefSeq" id="WP_093222950.1">
    <property type="nucleotide sequence ID" value="NZ_LT629803.1"/>
</dbReference>
<reference evidence="7" key="1">
    <citation type="journal article" date="2019" name="bioRxiv">
        <title>Bacterially produced spermidine induces plant systemic susceptibility to pathogens.</title>
        <authorList>
            <person name="Melnyk R.A."/>
            <person name="Beskrovnaya P.A."/>
            <person name="Liu Z."/>
            <person name="Song Y."/>
            <person name="Haney C.H."/>
        </authorList>
    </citation>
    <scope>NUCLEOTIDE SEQUENCE [LARGE SCALE GENOMIC DNA]</scope>
    <source>
        <strain evidence="7">Dha-51</strain>
    </source>
</reference>
<comment type="caution">
    <text evidence="6">The sequence shown here is derived from an EMBL/GenBank/DDBJ whole genome shotgun (WGS) entry which is preliminary data.</text>
</comment>
<dbReference type="GO" id="GO:0003677">
    <property type="term" value="F:DNA binding"/>
    <property type="evidence" value="ECO:0007669"/>
    <property type="project" value="UniProtKB-KW"/>
</dbReference>
<dbReference type="Pfam" id="PF03466">
    <property type="entry name" value="LysR_substrate"/>
    <property type="match status" value="1"/>
</dbReference>
<protein>
    <submittedName>
        <fullName evidence="6">LysR family transcriptional regulator ArgP</fullName>
    </submittedName>
</protein>
<dbReference type="GO" id="GO:0003700">
    <property type="term" value="F:DNA-binding transcription factor activity"/>
    <property type="evidence" value="ECO:0007669"/>
    <property type="project" value="InterPro"/>
</dbReference>
<evidence type="ECO:0000256" key="3">
    <source>
        <dbReference type="ARBA" id="ARBA00023125"/>
    </source>
</evidence>
<evidence type="ECO:0000313" key="6">
    <source>
        <dbReference type="EMBL" id="TDB64302.1"/>
    </source>
</evidence>
<accession>A0A1H2NRK8</accession>
<keyword evidence="7" id="KW-1185">Reference proteome</keyword>
<dbReference type="AlphaFoldDB" id="A0A1H2NRK8"/>
<dbReference type="Gene3D" id="3.40.190.10">
    <property type="entry name" value="Periplasmic binding protein-like II"/>
    <property type="match status" value="2"/>
</dbReference>
<keyword evidence="3" id="KW-0238">DNA-binding</keyword>
<dbReference type="InterPro" id="IPR017685">
    <property type="entry name" value="ArgP"/>
</dbReference>
<proteinExistence type="inferred from homology"/>
<dbReference type="OrthoDB" id="3252676at2"/>
<dbReference type="Proteomes" id="UP000295254">
    <property type="component" value="Unassembled WGS sequence"/>
</dbReference>
<dbReference type="PANTHER" id="PTHR30579:SF2">
    <property type="entry name" value="HTH-TYPE TRANSCRIPTIONAL REGULATOR ARGP"/>
    <property type="match status" value="1"/>
</dbReference>
<dbReference type="InterPro" id="IPR000847">
    <property type="entry name" value="LysR_HTH_N"/>
</dbReference>
<gene>
    <name evidence="6" type="ORF">EIY72_11800</name>
</gene>
<dbReference type="InterPro" id="IPR050176">
    <property type="entry name" value="LTTR"/>
</dbReference>
<sequence>MLDTRDLMTFLAVIEEESFEAAARVLHVTPGAVSHRIKQLEESVGTLLVKRLLPTQVTSAGEVVLRLAQQMRMLQTDARQELSEANSTVNARVTIALNDDSLSTWFLAAILPVIKAHHVSLDLRMGDHEHTNQLLRDGTAIAAITTDPKPVRGCAIKAIGTMRYKAVATPEFQKEYFPQGFTQQAVEQAPTILFDRQDSMTERFCLQLFGQSLQMPVHYIPSSRNLIEATNMGLGWSMAPEILIKDECESGLLVELAPEQTLDIQLYWQAFKLNTHLLKELTQSIAIPINA</sequence>
<dbReference type="NCBIfam" id="TIGR03298">
    <property type="entry name" value="argP"/>
    <property type="match status" value="1"/>
</dbReference>
<name>A0A1H2NRK8_PSEVA</name>
<comment type="similarity">
    <text evidence="1">Belongs to the LysR transcriptional regulatory family.</text>
</comment>
<organism evidence="6 7">
    <name type="scientific">Pseudomonas vancouverensis</name>
    <dbReference type="NCBI Taxonomy" id="95300"/>
    <lineage>
        <taxon>Bacteria</taxon>
        <taxon>Pseudomonadati</taxon>
        <taxon>Pseudomonadota</taxon>
        <taxon>Gammaproteobacteria</taxon>
        <taxon>Pseudomonadales</taxon>
        <taxon>Pseudomonadaceae</taxon>
        <taxon>Pseudomonas</taxon>
    </lineage>
</organism>
<dbReference type="STRING" id="95300.SAMN05216558_2724"/>
<feature type="domain" description="HTH lysR-type" evidence="5">
    <location>
        <begin position="2"/>
        <end position="55"/>
    </location>
</feature>
<evidence type="ECO:0000256" key="4">
    <source>
        <dbReference type="ARBA" id="ARBA00023163"/>
    </source>
</evidence>
<dbReference type="SUPFAM" id="SSF46785">
    <property type="entry name" value="Winged helix' DNA-binding domain"/>
    <property type="match status" value="1"/>
</dbReference>
<dbReference type="PANTHER" id="PTHR30579">
    <property type="entry name" value="TRANSCRIPTIONAL REGULATOR"/>
    <property type="match status" value="1"/>
</dbReference>
<evidence type="ECO:0000313" key="7">
    <source>
        <dbReference type="Proteomes" id="UP000295254"/>
    </source>
</evidence>
<dbReference type="SUPFAM" id="SSF53850">
    <property type="entry name" value="Periplasmic binding protein-like II"/>
    <property type="match status" value="1"/>
</dbReference>
<keyword evidence="4" id="KW-0804">Transcription</keyword>
<dbReference type="InterPro" id="IPR036390">
    <property type="entry name" value="WH_DNA-bd_sf"/>
</dbReference>